<dbReference type="InterPro" id="IPR013783">
    <property type="entry name" value="Ig-like_fold"/>
</dbReference>
<evidence type="ECO:0000259" key="3">
    <source>
        <dbReference type="Pfam" id="PF07678"/>
    </source>
</evidence>
<reference evidence="4" key="1">
    <citation type="submission" date="2021-01" db="EMBL/GenBank/DDBJ databases">
        <authorList>
            <person name="Zahm M."/>
            <person name="Roques C."/>
            <person name="Cabau C."/>
            <person name="Klopp C."/>
            <person name="Donnadieu C."/>
            <person name="Jouanno E."/>
            <person name="Lampietro C."/>
            <person name="Louis A."/>
            <person name="Herpin A."/>
            <person name="Echchiki A."/>
            <person name="Berthelot C."/>
            <person name="Parey E."/>
            <person name="Roest-Crollius H."/>
            <person name="Braasch I."/>
            <person name="Postlethwait J."/>
            <person name="Bobe J."/>
            <person name="Montfort J."/>
            <person name="Bouchez O."/>
            <person name="Begum T."/>
            <person name="Mejri S."/>
            <person name="Adams A."/>
            <person name="Chen W.-J."/>
            <person name="Guiguen Y."/>
        </authorList>
    </citation>
    <scope>NUCLEOTIDE SEQUENCE</scope>
    <source>
        <strain evidence="4">YG-15Mar2019-1</strain>
        <tissue evidence="4">Brain</tissue>
    </source>
</reference>
<sequence length="361" mass="40176">MKVMKDFLIDLKLPYAAVRNEQLEVKAVLYNYRNQAIKVRVDLMETEEVCSVASKKRKYRMPVIEMDPMSSRDVPFIIIPMTPGQHSIEVKASVYDSSLADGIKKSLHVVAEGVKTIKHGVTVVLKPSDHGGVQSQKIDRVKLSSQVPGSPSQTYISVTAEVLSQNIQAAINGAPMGRLITQPTGCGEQNMITMTSPVIATHYLDRTGQWDKVGVDRRAQAITYITKGYTQQLAFRKADGSYSIWTDTKPSTWLTAYVAKVFSMAYSLVSIQEDVLCSALKWLVLKAQRLDGVFKEDALVNHEEMVSLPDSMKRASKFLLRRIHSLTNPYAVAIASYALALEGKHQLPILLRFSSTGELMH</sequence>
<keyword evidence="1" id="KW-1015">Disulfide bond</keyword>
<gene>
    <name evidence="4" type="ORF">MATL_G00002900</name>
</gene>
<dbReference type="InterPro" id="IPR019742">
    <property type="entry name" value="MacrogloblnA2_CS"/>
</dbReference>
<dbReference type="Proteomes" id="UP001046870">
    <property type="component" value="Chromosome 1"/>
</dbReference>
<dbReference type="FunFam" id="2.60.40.10:FF:000155">
    <property type="entry name" value="complement C3 isoform X1"/>
    <property type="match status" value="1"/>
</dbReference>
<evidence type="ECO:0000313" key="5">
    <source>
        <dbReference type="Proteomes" id="UP001046870"/>
    </source>
</evidence>
<dbReference type="SUPFAM" id="SSF48239">
    <property type="entry name" value="Terpenoid cyclases/Protein prenyltransferases"/>
    <property type="match status" value="1"/>
</dbReference>
<name>A0A9D3TKQ2_MEGAT</name>
<dbReference type="Gene3D" id="2.60.40.10">
    <property type="entry name" value="Immunoglobulins"/>
    <property type="match status" value="1"/>
</dbReference>
<dbReference type="PANTHER" id="PTHR11412:SF81">
    <property type="entry name" value="COMPLEMENT C3"/>
    <property type="match status" value="1"/>
</dbReference>
<evidence type="ECO:0000259" key="2">
    <source>
        <dbReference type="Pfam" id="PF00207"/>
    </source>
</evidence>
<dbReference type="InterPro" id="IPR001599">
    <property type="entry name" value="Macroglobln_a2"/>
</dbReference>
<dbReference type="Gene3D" id="1.50.10.20">
    <property type="match status" value="2"/>
</dbReference>
<evidence type="ECO:0000313" key="4">
    <source>
        <dbReference type="EMBL" id="KAG7491363.1"/>
    </source>
</evidence>
<dbReference type="InterPro" id="IPR047565">
    <property type="entry name" value="Alpha-macroglob_thiol-ester_cl"/>
</dbReference>
<dbReference type="Pfam" id="PF00207">
    <property type="entry name" value="A2M"/>
    <property type="match status" value="1"/>
</dbReference>
<organism evidence="4 5">
    <name type="scientific">Megalops atlanticus</name>
    <name type="common">Tarpon</name>
    <name type="synonym">Clupea gigantea</name>
    <dbReference type="NCBI Taxonomy" id="7932"/>
    <lineage>
        <taxon>Eukaryota</taxon>
        <taxon>Metazoa</taxon>
        <taxon>Chordata</taxon>
        <taxon>Craniata</taxon>
        <taxon>Vertebrata</taxon>
        <taxon>Euteleostomi</taxon>
        <taxon>Actinopterygii</taxon>
        <taxon>Neopterygii</taxon>
        <taxon>Teleostei</taxon>
        <taxon>Elopiformes</taxon>
        <taxon>Megalopidae</taxon>
        <taxon>Megalops</taxon>
    </lineage>
</organism>
<dbReference type="InterPro" id="IPR011626">
    <property type="entry name" value="Alpha-macroglobulin_TED"/>
</dbReference>
<dbReference type="Pfam" id="PF07678">
    <property type="entry name" value="TED_complement"/>
    <property type="match status" value="1"/>
</dbReference>
<dbReference type="PANTHER" id="PTHR11412">
    <property type="entry name" value="MACROGLOBULIN / COMPLEMENT"/>
    <property type="match status" value="1"/>
</dbReference>
<proteinExistence type="predicted"/>
<comment type="caution">
    <text evidence="4">The sequence shown here is derived from an EMBL/GenBank/DDBJ whole genome shotgun (WGS) entry which is preliminary data.</text>
</comment>
<keyword evidence="5" id="KW-1185">Reference proteome</keyword>
<dbReference type="OrthoDB" id="6359008at2759"/>
<dbReference type="InterPro" id="IPR050473">
    <property type="entry name" value="A2M/Complement_sys"/>
</dbReference>
<dbReference type="PROSITE" id="PS00477">
    <property type="entry name" value="ALPHA_2_MACROGLOBULIN"/>
    <property type="match status" value="1"/>
</dbReference>
<dbReference type="Gene3D" id="2.60.120.1540">
    <property type="match status" value="1"/>
</dbReference>
<dbReference type="EMBL" id="JAFDVH010000001">
    <property type="protein sequence ID" value="KAG7491363.1"/>
    <property type="molecule type" value="Genomic_DNA"/>
</dbReference>
<dbReference type="GO" id="GO:0004866">
    <property type="term" value="F:endopeptidase inhibitor activity"/>
    <property type="evidence" value="ECO:0007669"/>
    <property type="project" value="InterPro"/>
</dbReference>
<evidence type="ECO:0000256" key="1">
    <source>
        <dbReference type="ARBA" id="ARBA00023157"/>
    </source>
</evidence>
<dbReference type="GO" id="GO:0005615">
    <property type="term" value="C:extracellular space"/>
    <property type="evidence" value="ECO:0007669"/>
    <property type="project" value="InterPro"/>
</dbReference>
<feature type="domain" description="Alpha-macroglobulin-like TED" evidence="3">
    <location>
        <begin position="156"/>
        <end position="305"/>
    </location>
</feature>
<dbReference type="SMART" id="SM01419">
    <property type="entry name" value="Thiol-ester_cl"/>
    <property type="match status" value="1"/>
</dbReference>
<protein>
    <submittedName>
        <fullName evidence="4">Uncharacterized protein</fullName>
    </submittedName>
</protein>
<dbReference type="InterPro" id="IPR008930">
    <property type="entry name" value="Terpenoid_cyclase/PrenylTrfase"/>
</dbReference>
<feature type="domain" description="Alpha-2-macroglobulin" evidence="2">
    <location>
        <begin position="1"/>
        <end position="43"/>
    </location>
</feature>
<accession>A0A9D3TKQ2</accession>
<dbReference type="AlphaFoldDB" id="A0A9D3TKQ2"/>